<feature type="compositionally biased region" description="Acidic residues" evidence="1">
    <location>
        <begin position="436"/>
        <end position="447"/>
    </location>
</feature>
<feature type="compositionally biased region" description="Acidic residues" evidence="1">
    <location>
        <begin position="485"/>
        <end position="495"/>
    </location>
</feature>
<feature type="compositionally biased region" description="Low complexity" evidence="1">
    <location>
        <begin position="594"/>
        <end position="603"/>
    </location>
</feature>
<feature type="compositionally biased region" description="Acidic residues" evidence="1">
    <location>
        <begin position="583"/>
        <end position="593"/>
    </location>
</feature>
<feature type="compositionally biased region" description="Basic and acidic residues" evidence="1">
    <location>
        <begin position="1143"/>
        <end position="1162"/>
    </location>
</feature>
<evidence type="ECO:0000313" key="2">
    <source>
        <dbReference type="EMBL" id="CAH0363941.1"/>
    </source>
</evidence>
<dbReference type="OrthoDB" id="10681861at2759"/>
<feature type="compositionally biased region" description="Polar residues" evidence="1">
    <location>
        <begin position="1545"/>
        <end position="1557"/>
    </location>
</feature>
<feature type="compositionally biased region" description="Basic and acidic residues" evidence="1">
    <location>
        <begin position="457"/>
        <end position="478"/>
    </location>
</feature>
<feature type="compositionally biased region" description="Acidic residues" evidence="1">
    <location>
        <begin position="636"/>
        <end position="651"/>
    </location>
</feature>
<feature type="compositionally biased region" description="Basic and acidic residues" evidence="1">
    <location>
        <begin position="1117"/>
        <end position="1126"/>
    </location>
</feature>
<feature type="compositionally biased region" description="Acidic residues" evidence="1">
    <location>
        <begin position="387"/>
        <end position="397"/>
    </location>
</feature>
<feature type="compositionally biased region" description="Basic and acidic residues" evidence="1">
    <location>
        <begin position="604"/>
        <end position="629"/>
    </location>
</feature>
<feature type="compositionally biased region" description="Basic and acidic residues" evidence="1">
    <location>
        <begin position="363"/>
        <end position="379"/>
    </location>
</feature>
<feature type="region of interest" description="Disordered" evidence="1">
    <location>
        <begin position="199"/>
        <end position="963"/>
    </location>
</feature>
<feature type="compositionally biased region" description="Low complexity" evidence="1">
    <location>
        <begin position="1016"/>
        <end position="1028"/>
    </location>
</feature>
<reference evidence="2" key="1">
    <citation type="submission" date="2021-11" db="EMBL/GenBank/DDBJ databases">
        <authorList>
            <consortium name="Genoscope - CEA"/>
            <person name="William W."/>
        </authorList>
    </citation>
    <scope>NUCLEOTIDE SEQUENCE</scope>
</reference>
<keyword evidence="3" id="KW-1185">Reference proteome</keyword>
<feature type="compositionally biased region" description="Basic and acidic residues" evidence="1">
    <location>
        <begin position="505"/>
        <end position="526"/>
    </location>
</feature>
<feature type="compositionally biased region" description="Basic and acidic residues" evidence="1">
    <location>
        <begin position="407"/>
        <end position="428"/>
    </location>
</feature>
<dbReference type="EMBL" id="CAKKNE010000001">
    <property type="protein sequence ID" value="CAH0363941.1"/>
    <property type="molecule type" value="Genomic_DNA"/>
</dbReference>
<sequence length="1939" mass="207273">MGQTTSSLQPPEGLEAVTLADVRRAVVVHRKRLGGAVLLSARQAQQLLQPKAEGDEARAVEAAIKRWFGGWFKGPDGRTVDRVGGNLVLGALACVAKGDATPGDEGAVRARATALFAVLAAGATHLDSDHVALRLDGASRALARVETGGKRCREDGERHFKELCASAFGGQEVDARTFTVAAEELIETTPFEEVMLLRASSEAPPTSPEHALNALELPDEGPAEPHVRRKLRHSREFDRPDEEETAETEDMRLTEEAFLSAPQPVEPSRSQRSSRPSLQDVDELPERSSPRASPRPPINVVDLTAPAPAPAPFDGGTALADAAAAPAPAASISVSKAAAPPVDEDEDDDDGAAELAAAQEAAAQRKAEKAQKKAEREAAAKALADEASADEDEDDGAAELAAAQEAAAKRKAEKEALKAQKKAEREAAAKALADEASAEDEDDDDGAAELAAAQEAAAKRKAEKEALKAQKKAEREAAAKALADEASDEDDDDGAAELAAAQEAAAKRKAEKEALKAQKKAEREAAAKALADEASADEDDDDGAAELAAAQEAAAKRKAEKEALKAQKKAEREAALKAAAADEPSEESDDDGADAVLAAAQEAAAKKKAEREAAKAEARAKKQAEREAALKAMEAEPSDDEPDDDGADAELEAAREAAAKKKAEREAAKAEARAKKDAEREAARQALAEAEAESPEEESDDDSQASADAIARAKEAKARRKEQKSRQRQREKEERLKALKEAEASSDETPRDDQAEQAELETLRRAKEAKQKRSAEKAKRKQFELEQRRLARERELQQVSEDEDDDGISPRTKAAEEAAEEELRQAKAKAAERRAARKKDKEAALQKRREERQKELEEALKDDWTPRPEDDDDFERQLAEAKAKKEQRRQARQRQREEANRRALAEAARDSPRTDPGPKPVHIDGRTHEMLEGEAPGLPDDPEEYCLPVPDTDDYALPPAPAYDADIDGATNWNWRDQDAHGSKYQRGFRAYQNYKPRPPSVPGSKPENYETDMRSLGSGDDSQSLGSAQMRTRKAMFPPHDGDHWQEEWQEGSMASDTGLSPPKRVYDYEADLGHQRSGPMEPDPEGLEGGPYRRFGPRPMPPPELPIPNGASRPVPDDLGYRPRASDSAYGVLEHVDEARHASERAGDVARQAADYERKRPSSPIFREAMIGDNRDDVERYVGEAKEASRRASTYAREAVMAGESREQFTPSRTDEAYGVDRLVPSVAPRARPEQSLPDWAGGSEQLGLSGHEKTDLGPRSPMEPYQAADPYSSRSPQQRSELDDAHGGGYGEAWHGEDAYGNDPDFEGGKYQRGFQSMSEKGIDSIAGAFSHFSGRQAQGGFSTTPGTGKRAVDFDVGPSPPFDGGYGGAMGGSGGSGQFGGSGGSGGGRFQLDRSQSMHAENWQGQDAYGNDPEYEGGKYERGARGFGMPMDDGVGESKFDGGFGEGGGPFGGSGGSGGGFGGSGGPFGGSGGFGGSGEYQHDPDAYGAEVNERPEGGYFGHANAVNSGGFGGSGGPFGGGGGFGGNADAPPPPGRRFQLDRSQSAHAENWTGQDAYGNDPDYEGSKFERGAQGFGGAMHQPQGFGMQQPANEYGHHRREPTQSSSPLQDDDMSRVSQISDPYSPVPIRDKFGNDADFAGGKYQRGAQGFRSWERSLDPLPLPPEDGSLAPYKPRTAAELDEMSTHTPMRGGAVYEEKGQLHQVGGGVGKLNIRAWTSSDAAVLREVPSVLCVGFGDGVDFSLQTNVKAAAIALEVISSPDYLGAQVVFWDGAELRHDSYTSVLPALAARGCKLAAWRAGASEAQKKLLASSWACVDACDAVVALFDDKSPRVGETVTGKPAEPRHASKAALNCLKLIHYAGVSRVVCFGGGQDVLDLVDNAPGHVEFHVIPAVRCADNGADGVFGTDDDEFEEAHVLAYGGKNAQRVHVYQLNG</sequence>
<gene>
    <name evidence="2" type="ORF">PECAL_1P02840</name>
</gene>
<organism evidence="2 3">
    <name type="scientific">Pelagomonas calceolata</name>
    <dbReference type="NCBI Taxonomy" id="35677"/>
    <lineage>
        <taxon>Eukaryota</taxon>
        <taxon>Sar</taxon>
        <taxon>Stramenopiles</taxon>
        <taxon>Ochrophyta</taxon>
        <taxon>Pelagophyceae</taxon>
        <taxon>Pelagomonadales</taxon>
        <taxon>Pelagomonadaceae</taxon>
        <taxon>Pelagomonas</taxon>
    </lineage>
</organism>
<feature type="region of interest" description="Disordered" evidence="1">
    <location>
        <begin position="1143"/>
        <end position="1163"/>
    </location>
</feature>
<dbReference type="Proteomes" id="UP000789595">
    <property type="component" value="Unassembled WGS sequence"/>
</dbReference>
<feature type="compositionally biased region" description="Basic and acidic residues" evidence="1">
    <location>
        <begin position="652"/>
        <end position="683"/>
    </location>
</feature>
<feature type="compositionally biased region" description="Low complexity" evidence="1">
    <location>
        <begin position="318"/>
        <end position="341"/>
    </location>
</feature>
<evidence type="ECO:0000256" key="1">
    <source>
        <dbReference type="SAM" id="MobiDB-lite"/>
    </source>
</evidence>
<feature type="compositionally biased region" description="Basic and acidic residues" evidence="1">
    <location>
        <begin position="554"/>
        <end position="575"/>
    </location>
</feature>
<name>A0A8J2WWB1_9STRA</name>
<proteinExistence type="predicted"/>
<feature type="compositionally biased region" description="Basic and acidic residues" evidence="1">
    <location>
        <begin position="813"/>
        <end position="868"/>
    </location>
</feature>
<feature type="compositionally biased region" description="Basic and acidic residues" evidence="1">
    <location>
        <begin position="875"/>
        <end position="884"/>
    </location>
</feature>
<feature type="compositionally biased region" description="Basic and acidic residues" evidence="1">
    <location>
        <begin position="894"/>
        <end position="913"/>
    </location>
</feature>
<accession>A0A8J2WWB1</accession>
<evidence type="ECO:0000313" key="3">
    <source>
        <dbReference type="Proteomes" id="UP000789595"/>
    </source>
</evidence>
<feature type="region of interest" description="Disordered" evidence="1">
    <location>
        <begin position="1516"/>
        <end position="1644"/>
    </location>
</feature>
<feature type="compositionally biased region" description="Acidic residues" evidence="1">
    <location>
        <begin position="690"/>
        <end position="703"/>
    </location>
</feature>
<feature type="region of interest" description="Disordered" evidence="1">
    <location>
        <begin position="1201"/>
        <end position="1315"/>
    </location>
</feature>
<feature type="compositionally biased region" description="Basic and acidic residues" evidence="1">
    <location>
        <begin position="724"/>
        <end position="754"/>
    </location>
</feature>
<feature type="compositionally biased region" description="Gly residues" evidence="1">
    <location>
        <begin position="1516"/>
        <end position="1530"/>
    </location>
</feature>
<comment type="caution">
    <text evidence="2">The sequence shown here is derived from an EMBL/GenBank/DDBJ whole genome shotgun (WGS) entry which is preliminary data.</text>
</comment>
<feature type="region of interest" description="Disordered" evidence="1">
    <location>
        <begin position="1448"/>
        <end position="1492"/>
    </location>
</feature>
<feature type="compositionally biased region" description="Gly residues" evidence="1">
    <location>
        <begin position="1448"/>
        <end position="1482"/>
    </location>
</feature>
<protein>
    <submittedName>
        <fullName evidence="2">Uncharacterized protein</fullName>
    </submittedName>
</protein>
<feature type="compositionally biased region" description="Acidic residues" evidence="1">
    <location>
        <begin position="534"/>
        <end position="544"/>
    </location>
</feature>
<feature type="compositionally biased region" description="Acidic residues" evidence="1">
    <location>
        <begin position="342"/>
        <end position="352"/>
    </location>
</feature>
<feature type="compositionally biased region" description="Gly residues" evidence="1">
    <location>
        <begin position="1369"/>
        <end position="1393"/>
    </location>
</feature>
<feature type="region of interest" description="Disordered" evidence="1">
    <location>
        <begin position="991"/>
        <end position="1046"/>
    </location>
</feature>
<feature type="compositionally biased region" description="Low complexity" evidence="1">
    <location>
        <begin position="262"/>
        <end position="279"/>
    </location>
</feature>
<feature type="compositionally biased region" description="Low complexity" evidence="1">
    <location>
        <begin position="353"/>
        <end position="362"/>
    </location>
</feature>
<feature type="region of interest" description="Disordered" evidence="1">
    <location>
        <begin position="1369"/>
        <end position="1396"/>
    </location>
</feature>
<feature type="region of interest" description="Disordered" evidence="1">
    <location>
        <begin position="1075"/>
        <end position="1126"/>
    </location>
</feature>
<feature type="compositionally biased region" description="Basic and acidic residues" evidence="1">
    <location>
        <begin position="921"/>
        <end position="931"/>
    </location>
</feature>
<feature type="compositionally biased region" description="Acidic residues" evidence="1">
    <location>
        <begin position="239"/>
        <end position="248"/>
    </location>
</feature>
<feature type="compositionally biased region" description="Basic and acidic residues" evidence="1">
    <location>
        <begin position="761"/>
        <end position="796"/>
    </location>
</feature>